<evidence type="ECO:0000313" key="2">
    <source>
        <dbReference type="EMBL" id="KAF7285123.1"/>
    </source>
</evidence>
<name>A0A834IU30_RHYFE</name>
<keyword evidence="3" id="KW-1185">Reference proteome</keyword>
<protein>
    <submittedName>
        <fullName evidence="2">Uncharacterized protein</fullName>
    </submittedName>
</protein>
<organism evidence="2 3">
    <name type="scientific">Rhynchophorus ferrugineus</name>
    <name type="common">Red palm weevil</name>
    <name type="synonym">Curculio ferrugineus</name>
    <dbReference type="NCBI Taxonomy" id="354439"/>
    <lineage>
        <taxon>Eukaryota</taxon>
        <taxon>Metazoa</taxon>
        <taxon>Ecdysozoa</taxon>
        <taxon>Arthropoda</taxon>
        <taxon>Hexapoda</taxon>
        <taxon>Insecta</taxon>
        <taxon>Pterygota</taxon>
        <taxon>Neoptera</taxon>
        <taxon>Endopterygota</taxon>
        <taxon>Coleoptera</taxon>
        <taxon>Polyphaga</taxon>
        <taxon>Cucujiformia</taxon>
        <taxon>Curculionidae</taxon>
        <taxon>Dryophthorinae</taxon>
        <taxon>Rhynchophorus</taxon>
    </lineage>
</organism>
<dbReference type="Proteomes" id="UP000625711">
    <property type="component" value="Unassembled WGS sequence"/>
</dbReference>
<sequence>MACFGAKTGITWTIGRRGRARDGGEADRATPSKKRKTPNQIDNGEESGKNRYRLGRRGGVSERCDKGTKDGPPENLLVDPRQSVPLRHAAHTRTHTYTKENLSLTLIGYNPSIIARRLF</sequence>
<reference evidence="2" key="1">
    <citation type="submission" date="2020-08" db="EMBL/GenBank/DDBJ databases">
        <title>Genome sequencing and assembly of the red palm weevil Rhynchophorus ferrugineus.</title>
        <authorList>
            <person name="Dias G.B."/>
            <person name="Bergman C.M."/>
            <person name="Manee M."/>
        </authorList>
    </citation>
    <scope>NUCLEOTIDE SEQUENCE</scope>
    <source>
        <strain evidence="2">AA-2017</strain>
        <tissue evidence="2">Whole larva</tissue>
    </source>
</reference>
<dbReference type="EMBL" id="JAACXV010000061">
    <property type="protein sequence ID" value="KAF7285123.1"/>
    <property type="molecule type" value="Genomic_DNA"/>
</dbReference>
<comment type="caution">
    <text evidence="2">The sequence shown here is derived from an EMBL/GenBank/DDBJ whole genome shotgun (WGS) entry which is preliminary data.</text>
</comment>
<feature type="region of interest" description="Disordered" evidence="1">
    <location>
        <begin position="14"/>
        <end position="86"/>
    </location>
</feature>
<feature type="compositionally biased region" description="Basic and acidic residues" evidence="1">
    <location>
        <begin position="20"/>
        <end position="30"/>
    </location>
</feature>
<dbReference type="AlphaFoldDB" id="A0A834IU30"/>
<evidence type="ECO:0000313" key="3">
    <source>
        <dbReference type="Proteomes" id="UP000625711"/>
    </source>
</evidence>
<proteinExistence type="predicted"/>
<feature type="compositionally biased region" description="Basic and acidic residues" evidence="1">
    <location>
        <begin position="59"/>
        <end position="72"/>
    </location>
</feature>
<accession>A0A834IU30</accession>
<gene>
    <name evidence="2" type="ORF">GWI33_011974</name>
</gene>
<evidence type="ECO:0000256" key="1">
    <source>
        <dbReference type="SAM" id="MobiDB-lite"/>
    </source>
</evidence>